<dbReference type="GO" id="GO:0006574">
    <property type="term" value="P:L-valine catabolic process"/>
    <property type="evidence" value="ECO:0007669"/>
    <property type="project" value="TreeGrafter"/>
</dbReference>
<feature type="compositionally biased region" description="Polar residues" evidence="2">
    <location>
        <begin position="245"/>
        <end position="260"/>
    </location>
</feature>
<sequence>MESSAEELFDSRLFLLQSPPEQVRDIGENHVEQPAQPALEPKEYFPGPPAEGVFESKGHLLDYLRNHALRQGYAIIIQKSRANRSLYIGCDRGGVPKDKIGASPEVRRRHKVSRKCGCSFQMYGKWTTKTTTWELKIKTPIHNHPADENMIAHPSARRLTAEQQRHIKHLNVIGVKPRDIMTFLKLENPSALLIPRDIYNELARLKREPEPTAHEQTAPQRVVSQQSWPLVPMRQQAMPRDSMLRGSTPQESTLRETTPQPTRPLVLYI</sequence>
<reference evidence="3" key="1">
    <citation type="submission" date="2022-12" db="EMBL/GenBank/DDBJ databases">
        <authorList>
            <person name="Petersen C."/>
        </authorList>
    </citation>
    <scope>NUCLEOTIDE SEQUENCE</scope>
    <source>
        <strain evidence="3">IBT 21472</strain>
    </source>
</reference>
<comment type="caution">
    <text evidence="3">The sequence shown here is derived from an EMBL/GenBank/DDBJ whole genome shotgun (WGS) entry which is preliminary data.</text>
</comment>
<comment type="similarity">
    <text evidence="1">Belongs to the aldehyde dehydrogenase family.</text>
</comment>
<dbReference type="GO" id="GO:0006210">
    <property type="term" value="P:thymine catabolic process"/>
    <property type="evidence" value="ECO:0007669"/>
    <property type="project" value="TreeGrafter"/>
</dbReference>
<dbReference type="PANTHER" id="PTHR43866">
    <property type="entry name" value="MALONATE-SEMIALDEHYDE DEHYDROGENASE"/>
    <property type="match status" value="1"/>
</dbReference>
<feature type="region of interest" description="Disordered" evidence="2">
    <location>
        <begin position="236"/>
        <end position="265"/>
    </location>
</feature>
<dbReference type="OrthoDB" id="4327540at2759"/>
<accession>A0A9W9GXY6</accession>
<dbReference type="Proteomes" id="UP001147746">
    <property type="component" value="Unassembled WGS sequence"/>
</dbReference>
<dbReference type="GO" id="GO:0004491">
    <property type="term" value="F:methylmalonate-semialdehyde dehydrogenase (acylating, NAD) activity"/>
    <property type="evidence" value="ECO:0007669"/>
    <property type="project" value="InterPro"/>
</dbReference>
<evidence type="ECO:0000256" key="1">
    <source>
        <dbReference type="ARBA" id="ARBA00009986"/>
    </source>
</evidence>
<reference evidence="3" key="2">
    <citation type="journal article" date="2023" name="IMA Fungus">
        <title>Comparative genomic study of the Penicillium genus elucidates a diverse pangenome and 15 lateral gene transfer events.</title>
        <authorList>
            <person name="Petersen C."/>
            <person name="Sorensen T."/>
            <person name="Nielsen M.R."/>
            <person name="Sondergaard T.E."/>
            <person name="Sorensen J.L."/>
            <person name="Fitzpatrick D.A."/>
            <person name="Frisvad J.C."/>
            <person name="Nielsen K.L."/>
        </authorList>
    </citation>
    <scope>NUCLEOTIDE SEQUENCE</scope>
    <source>
        <strain evidence="3">IBT 21472</strain>
    </source>
</reference>
<proteinExistence type="inferred from homology"/>
<protein>
    <recommendedName>
        <fullName evidence="5">FAR1 domain-containing protein</fullName>
    </recommendedName>
</protein>
<dbReference type="EMBL" id="JAPZBO010000008">
    <property type="protein sequence ID" value="KAJ5307403.1"/>
    <property type="molecule type" value="Genomic_DNA"/>
</dbReference>
<evidence type="ECO:0000313" key="4">
    <source>
        <dbReference type="Proteomes" id="UP001147746"/>
    </source>
</evidence>
<organism evidence="3 4">
    <name type="scientific">Penicillium atrosanguineum</name>
    <dbReference type="NCBI Taxonomy" id="1132637"/>
    <lineage>
        <taxon>Eukaryota</taxon>
        <taxon>Fungi</taxon>
        <taxon>Dikarya</taxon>
        <taxon>Ascomycota</taxon>
        <taxon>Pezizomycotina</taxon>
        <taxon>Eurotiomycetes</taxon>
        <taxon>Eurotiomycetidae</taxon>
        <taxon>Eurotiales</taxon>
        <taxon>Aspergillaceae</taxon>
        <taxon>Penicillium</taxon>
    </lineage>
</organism>
<gene>
    <name evidence="3" type="ORF">N7476_008059</name>
</gene>
<name>A0A9W9GXY6_9EURO</name>
<evidence type="ECO:0008006" key="5">
    <source>
        <dbReference type="Google" id="ProtNLM"/>
    </source>
</evidence>
<keyword evidence="4" id="KW-1185">Reference proteome</keyword>
<evidence type="ECO:0000313" key="3">
    <source>
        <dbReference type="EMBL" id="KAJ5307403.1"/>
    </source>
</evidence>
<dbReference type="GO" id="GO:0005739">
    <property type="term" value="C:mitochondrion"/>
    <property type="evidence" value="ECO:0007669"/>
    <property type="project" value="TreeGrafter"/>
</dbReference>
<evidence type="ECO:0000256" key="2">
    <source>
        <dbReference type="SAM" id="MobiDB-lite"/>
    </source>
</evidence>
<dbReference type="InterPro" id="IPR010061">
    <property type="entry name" value="MeMal-semiAld_DH"/>
</dbReference>
<dbReference type="AlphaFoldDB" id="A0A9W9GXY6"/>
<dbReference type="PANTHER" id="PTHR43866:SF3">
    <property type="entry name" value="METHYLMALONATE-SEMIALDEHYDE DEHYDROGENASE [ACYLATING], MITOCHONDRIAL"/>
    <property type="match status" value="1"/>
</dbReference>